<gene>
    <name evidence="1" type="primary">bcsC_2</name>
    <name evidence="1" type="ORF">NCTC5050_02792</name>
</gene>
<proteinExistence type="predicted"/>
<dbReference type="AlphaFoldDB" id="A0A378AP37"/>
<sequence length="51" mass="5893">MLQVDAPLADGRMFFRTDLVNMDAGSFSTPQRRELLAQLGHLRGDRLYQRQ</sequence>
<evidence type="ECO:0000313" key="1">
    <source>
        <dbReference type="EMBL" id="STV15544.1"/>
    </source>
</evidence>
<keyword evidence="2" id="KW-1185">Reference proteome</keyword>
<protein>
    <submittedName>
        <fullName evidence="1">Cellulose synthase operon protein C</fullName>
    </submittedName>
</protein>
<dbReference type="EMBL" id="UGLZ01000005">
    <property type="protein sequence ID" value="STV15544.1"/>
    <property type="molecule type" value="Genomic_DNA"/>
</dbReference>
<evidence type="ECO:0000313" key="2">
    <source>
        <dbReference type="Proteomes" id="UP000255382"/>
    </source>
</evidence>
<dbReference type="Proteomes" id="UP000255382">
    <property type="component" value="Unassembled WGS sequence"/>
</dbReference>
<organism evidence="1 2">
    <name type="scientific">Klebsiella pneumoniae subsp. ozaenae</name>
    <dbReference type="NCBI Taxonomy" id="574"/>
    <lineage>
        <taxon>Bacteria</taxon>
        <taxon>Pseudomonadati</taxon>
        <taxon>Pseudomonadota</taxon>
        <taxon>Gammaproteobacteria</taxon>
        <taxon>Enterobacterales</taxon>
        <taxon>Enterobacteriaceae</taxon>
        <taxon>Klebsiella/Raoultella group</taxon>
        <taxon>Klebsiella</taxon>
        <taxon>Klebsiella pneumoniae complex</taxon>
    </lineage>
</organism>
<accession>A0A378AP37</accession>
<reference evidence="1 2" key="1">
    <citation type="submission" date="2018-06" db="EMBL/GenBank/DDBJ databases">
        <authorList>
            <consortium name="Pathogen Informatics"/>
            <person name="Doyle S."/>
        </authorList>
    </citation>
    <scope>NUCLEOTIDE SEQUENCE [LARGE SCALE GENOMIC DNA]</scope>
    <source>
        <strain evidence="1 2">NCTC5050</strain>
    </source>
</reference>
<name>A0A378AP37_KLEPO</name>